<feature type="domain" description="Response regulatory" evidence="5">
    <location>
        <begin position="6"/>
        <end position="122"/>
    </location>
</feature>
<dbReference type="GO" id="GO:0000160">
    <property type="term" value="P:phosphorelay signal transduction system"/>
    <property type="evidence" value="ECO:0007669"/>
    <property type="project" value="InterPro"/>
</dbReference>
<evidence type="ECO:0000259" key="4">
    <source>
        <dbReference type="PROSITE" id="PS50043"/>
    </source>
</evidence>
<gene>
    <name evidence="6" type="primary">liaR_2</name>
    <name evidence="6" type="ORF">JS278_02134</name>
</gene>
<feature type="domain" description="HTH luxR-type" evidence="4">
    <location>
        <begin position="137"/>
        <end position="202"/>
    </location>
</feature>
<dbReference type="InterPro" id="IPR000792">
    <property type="entry name" value="Tscrpt_reg_LuxR_C"/>
</dbReference>
<dbReference type="InterPro" id="IPR051015">
    <property type="entry name" value="EvgA-like"/>
</dbReference>
<dbReference type="InterPro" id="IPR058245">
    <property type="entry name" value="NreC/VraR/RcsB-like_REC"/>
</dbReference>
<evidence type="ECO:0000256" key="1">
    <source>
        <dbReference type="ARBA" id="ARBA00022553"/>
    </source>
</evidence>
<dbReference type="PROSITE" id="PS50043">
    <property type="entry name" value="HTH_LUXR_2"/>
    <property type="match status" value="1"/>
</dbReference>
<dbReference type="GO" id="GO:0006355">
    <property type="term" value="P:regulation of DNA-templated transcription"/>
    <property type="evidence" value="ECO:0007669"/>
    <property type="project" value="InterPro"/>
</dbReference>
<dbReference type="CDD" id="cd06170">
    <property type="entry name" value="LuxR_C_like"/>
    <property type="match status" value="1"/>
</dbReference>
<dbReference type="PRINTS" id="PR00038">
    <property type="entry name" value="HTHLUXR"/>
</dbReference>
<dbReference type="InterPro" id="IPR011006">
    <property type="entry name" value="CheY-like_superfamily"/>
</dbReference>
<evidence type="ECO:0000259" key="5">
    <source>
        <dbReference type="PROSITE" id="PS50110"/>
    </source>
</evidence>
<dbReference type="SUPFAM" id="SSF46894">
    <property type="entry name" value="C-terminal effector domain of the bipartite response regulators"/>
    <property type="match status" value="1"/>
</dbReference>
<sequence length="220" mass="24028">MTDPITIAIVDDDPIVRRSLWAMLHATPGIRPIASFDDGTPAIAYSLEHHVDVYLVDVNMTASDGYTTTTQLRSTSSTSKVIILTSITAPMIEDTAKSIGAAAFLRKTASPSTITSTIRAVHEGTFDADTLRTQPVTLPKAPELTEREMEVLDGLRQGLSNQEIADNLFISNSAVKKHITSLLVKLEARSRLEIVITAVELGMVSLNRLNSDRLFDTTEY</sequence>
<dbReference type="Gene3D" id="1.10.10.10">
    <property type="entry name" value="Winged helix-like DNA-binding domain superfamily/Winged helix DNA-binding domain"/>
    <property type="match status" value="1"/>
</dbReference>
<dbReference type="InterPro" id="IPR016032">
    <property type="entry name" value="Sig_transdc_resp-reg_C-effctor"/>
</dbReference>
<dbReference type="PANTHER" id="PTHR45566:SF2">
    <property type="entry name" value="NARL SUBFAMILY"/>
    <property type="match status" value="1"/>
</dbReference>
<dbReference type="EMBL" id="CP025198">
    <property type="protein sequence ID" value="AXE39286.1"/>
    <property type="molecule type" value="Genomic_DNA"/>
</dbReference>
<dbReference type="SMART" id="SM00421">
    <property type="entry name" value="HTH_LUXR"/>
    <property type="match status" value="1"/>
</dbReference>
<dbReference type="PROSITE" id="PS50110">
    <property type="entry name" value="RESPONSE_REGULATORY"/>
    <property type="match status" value="1"/>
</dbReference>
<dbReference type="Pfam" id="PF00196">
    <property type="entry name" value="GerE"/>
    <property type="match status" value="1"/>
</dbReference>
<dbReference type="Proteomes" id="UP000251995">
    <property type="component" value="Chromosome"/>
</dbReference>
<organism evidence="6 7">
    <name type="scientific">Acidipropionibacterium virtanenii</name>
    <dbReference type="NCBI Taxonomy" id="2057246"/>
    <lineage>
        <taxon>Bacteria</taxon>
        <taxon>Bacillati</taxon>
        <taxon>Actinomycetota</taxon>
        <taxon>Actinomycetes</taxon>
        <taxon>Propionibacteriales</taxon>
        <taxon>Propionibacteriaceae</taxon>
        <taxon>Acidipropionibacterium</taxon>
    </lineage>
</organism>
<dbReference type="GO" id="GO:0003677">
    <property type="term" value="F:DNA binding"/>
    <property type="evidence" value="ECO:0007669"/>
    <property type="project" value="UniProtKB-KW"/>
</dbReference>
<protein>
    <submittedName>
        <fullName evidence="6">Transcriptional regulatory protein LiaR</fullName>
    </submittedName>
</protein>
<accession>A0A344UVI8</accession>
<dbReference type="Gene3D" id="3.40.50.2300">
    <property type="match status" value="1"/>
</dbReference>
<keyword evidence="1 3" id="KW-0597">Phosphoprotein</keyword>
<dbReference type="PANTHER" id="PTHR45566">
    <property type="entry name" value="HTH-TYPE TRANSCRIPTIONAL REGULATOR YHJB-RELATED"/>
    <property type="match status" value="1"/>
</dbReference>
<evidence type="ECO:0000256" key="3">
    <source>
        <dbReference type="PROSITE-ProRule" id="PRU00169"/>
    </source>
</evidence>
<dbReference type="SUPFAM" id="SSF52172">
    <property type="entry name" value="CheY-like"/>
    <property type="match status" value="1"/>
</dbReference>
<dbReference type="RefSeq" id="WP_114045184.1">
    <property type="nucleotide sequence ID" value="NZ_CP025198.1"/>
</dbReference>
<feature type="modified residue" description="4-aspartylphosphate" evidence="3">
    <location>
        <position position="57"/>
    </location>
</feature>
<dbReference type="KEGG" id="acij:JS278_02134"/>
<dbReference type="CDD" id="cd17535">
    <property type="entry name" value="REC_NarL-like"/>
    <property type="match status" value="1"/>
</dbReference>
<dbReference type="InterPro" id="IPR036388">
    <property type="entry name" value="WH-like_DNA-bd_sf"/>
</dbReference>
<name>A0A344UVI8_9ACTN</name>
<keyword evidence="2" id="KW-0238">DNA-binding</keyword>
<dbReference type="OrthoDB" id="236568at2"/>
<evidence type="ECO:0000313" key="6">
    <source>
        <dbReference type="EMBL" id="AXE39286.1"/>
    </source>
</evidence>
<evidence type="ECO:0000313" key="7">
    <source>
        <dbReference type="Proteomes" id="UP000251995"/>
    </source>
</evidence>
<proteinExistence type="predicted"/>
<dbReference type="SMART" id="SM00448">
    <property type="entry name" value="REC"/>
    <property type="match status" value="1"/>
</dbReference>
<dbReference type="InterPro" id="IPR001789">
    <property type="entry name" value="Sig_transdc_resp-reg_receiver"/>
</dbReference>
<evidence type="ECO:0000256" key="2">
    <source>
        <dbReference type="ARBA" id="ARBA00023125"/>
    </source>
</evidence>
<dbReference type="Pfam" id="PF00072">
    <property type="entry name" value="Response_reg"/>
    <property type="match status" value="1"/>
</dbReference>
<keyword evidence="7" id="KW-1185">Reference proteome</keyword>
<dbReference type="AlphaFoldDB" id="A0A344UVI8"/>
<reference evidence="6 7" key="1">
    <citation type="submission" date="2017-12" db="EMBL/GenBank/DDBJ databases">
        <title>The whole genome sequence of the Acidipropionibacterium virtanenii sp. nov. type strain JS278.</title>
        <authorList>
            <person name="Laine P."/>
            <person name="Deptula P."/>
            <person name="Varmanen P."/>
            <person name="Auvinen P."/>
        </authorList>
    </citation>
    <scope>NUCLEOTIDE SEQUENCE [LARGE SCALE GENOMIC DNA]</scope>
    <source>
        <strain evidence="6 7">JS278</strain>
    </source>
</reference>